<dbReference type="EMBL" id="JABBWD010000081">
    <property type="protein sequence ID" value="KAG1768080.1"/>
    <property type="molecule type" value="Genomic_DNA"/>
</dbReference>
<evidence type="ECO:0000256" key="1">
    <source>
        <dbReference type="SAM" id="Phobius"/>
    </source>
</evidence>
<proteinExistence type="predicted"/>
<evidence type="ECO:0000313" key="2">
    <source>
        <dbReference type="EMBL" id="KAG1768080.1"/>
    </source>
</evidence>
<reference evidence="2" key="1">
    <citation type="journal article" date="2020" name="New Phytol.">
        <title>Comparative genomics reveals dynamic genome evolution in host specialist ectomycorrhizal fungi.</title>
        <authorList>
            <person name="Lofgren L.A."/>
            <person name="Nguyen N.H."/>
            <person name="Vilgalys R."/>
            <person name="Ruytinx J."/>
            <person name="Liao H.L."/>
            <person name="Branco S."/>
            <person name="Kuo A."/>
            <person name="LaButti K."/>
            <person name="Lipzen A."/>
            <person name="Andreopoulos W."/>
            <person name="Pangilinan J."/>
            <person name="Riley R."/>
            <person name="Hundley H."/>
            <person name="Na H."/>
            <person name="Barry K."/>
            <person name="Grigoriev I.V."/>
            <person name="Stajich J.E."/>
            <person name="Kennedy P.G."/>
        </authorList>
    </citation>
    <scope>NUCLEOTIDE SEQUENCE</scope>
    <source>
        <strain evidence="2">DOB743</strain>
    </source>
</reference>
<comment type="caution">
    <text evidence="2">The sequence shown here is derived from an EMBL/GenBank/DDBJ whole genome shotgun (WGS) entry which is preliminary data.</text>
</comment>
<keyword evidence="1" id="KW-0812">Transmembrane</keyword>
<organism evidence="2 3">
    <name type="scientific">Suillus placidus</name>
    <dbReference type="NCBI Taxonomy" id="48579"/>
    <lineage>
        <taxon>Eukaryota</taxon>
        <taxon>Fungi</taxon>
        <taxon>Dikarya</taxon>
        <taxon>Basidiomycota</taxon>
        <taxon>Agaricomycotina</taxon>
        <taxon>Agaricomycetes</taxon>
        <taxon>Agaricomycetidae</taxon>
        <taxon>Boletales</taxon>
        <taxon>Suillineae</taxon>
        <taxon>Suillaceae</taxon>
        <taxon>Suillus</taxon>
    </lineage>
</organism>
<keyword evidence="1" id="KW-0472">Membrane</keyword>
<dbReference type="OrthoDB" id="2366471at2759"/>
<evidence type="ECO:0000313" key="3">
    <source>
        <dbReference type="Proteomes" id="UP000714275"/>
    </source>
</evidence>
<keyword evidence="3" id="KW-1185">Reference proteome</keyword>
<gene>
    <name evidence="2" type="ORF">EV702DRAFT_1271552</name>
</gene>
<keyword evidence="1" id="KW-1133">Transmembrane helix</keyword>
<sequence>MPTFTVPINQSKINLDTSGVAGFFGGDEAISAMATVHLYRGRRWLGWYNSPGSYIVAKKFGQLANSRFWDGLFPGPNLTPAEVFGLDGKPGPRYWGVLSGTDMPTGHLAYLVVQKTKEVQEEAEVGGRETIPLTVTILDVGDVMLNHSDQAPVMSTHHALLAAIPIATSLVSCALCAASGDWLAFALILLGVISNGISCFVIGSAQLEFLSVKDSSPGMPPADGIFLMRNDVVIVRGAEKDVNPITKGKFALRMNGGPEYRRIGLCSLLLLTQFLLQLLFIPQATTFGQIMFISSLAASWAYNSFLSSLEQEKIQIDILWKALDHPQLSKFGLKSRAAQAVFACLVLDNGIQRQSVDFKPKKVLQRFISNDTRVWNVWRDKVAEQLENNKEEKSFNPSSEDLRGFGDHERALLESLLQDAHDTYRGYQEQVHIPTCSEAIQLKPRADYISNRAHTGKGFFGGEEAISAMQTIHLYKYRKWMGWSNSPSSWNVGKNFGMLANSRLWDGLVPRLNEDPAKFFELDGKQGPKYVAARSGSILEHTGYLAYLIMQTCKEELGSTAKEKPPAHTVPPHGGRHTHIAILPMTVSFATWHILWLRGRTTCTCPQSTKHIQEQLLLKVLNLDERHMRTYSFGTRTTAAVFACLILQPPGDWAESEWKRLGFKPESTIRKFIPNDTTVRITRREKVWGVMKDQKVRSRDICYDLFQMSDEEKVVFETNEQNLLHHLLEDARTAYGLAMNKQLWLGSGCRMEYPVGDQQLVSMCQYIDFCHATAIINHAFDLPSESNNPRHASTTH</sequence>
<dbReference type="Proteomes" id="UP000714275">
    <property type="component" value="Unassembled WGS sequence"/>
</dbReference>
<protein>
    <submittedName>
        <fullName evidence="2">Uncharacterized protein</fullName>
    </submittedName>
</protein>
<name>A0A9P7CY28_9AGAM</name>
<accession>A0A9P7CY28</accession>
<feature type="transmembrane region" description="Helical" evidence="1">
    <location>
        <begin position="263"/>
        <end position="281"/>
    </location>
</feature>
<feature type="transmembrane region" description="Helical" evidence="1">
    <location>
        <begin position="182"/>
        <end position="203"/>
    </location>
</feature>
<dbReference type="AlphaFoldDB" id="A0A9P7CY28"/>